<feature type="region of interest" description="Disordered" evidence="1">
    <location>
        <begin position="300"/>
        <end position="324"/>
    </location>
</feature>
<evidence type="ECO:0000259" key="3">
    <source>
        <dbReference type="Pfam" id="PF20151"/>
    </source>
</evidence>
<dbReference type="InterPro" id="IPR045340">
    <property type="entry name" value="DUF6533"/>
</dbReference>
<dbReference type="AlphaFoldDB" id="A0A2G8RNS2"/>
<evidence type="ECO:0000256" key="1">
    <source>
        <dbReference type="SAM" id="MobiDB-lite"/>
    </source>
</evidence>
<evidence type="ECO:0000313" key="5">
    <source>
        <dbReference type="Proteomes" id="UP000230002"/>
    </source>
</evidence>
<accession>A0A2G8RNS2</accession>
<feature type="transmembrane region" description="Helical" evidence="2">
    <location>
        <begin position="171"/>
        <end position="190"/>
    </location>
</feature>
<feature type="transmembrane region" description="Helical" evidence="2">
    <location>
        <begin position="85"/>
        <end position="108"/>
    </location>
</feature>
<feature type="compositionally biased region" description="Acidic residues" evidence="1">
    <location>
        <begin position="304"/>
        <end position="320"/>
    </location>
</feature>
<keyword evidence="2" id="KW-1133">Transmembrane helix</keyword>
<feature type="transmembrane region" description="Helical" evidence="2">
    <location>
        <begin position="120"/>
        <end position="138"/>
    </location>
</feature>
<dbReference type="Proteomes" id="UP000230002">
    <property type="component" value="Unassembled WGS sequence"/>
</dbReference>
<proteinExistence type="predicted"/>
<feature type="transmembrane region" description="Helical" evidence="2">
    <location>
        <begin position="241"/>
        <end position="259"/>
    </location>
</feature>
<keyword evidence="5" id="KW-1185">Reference proteome</keyword>
<dbReference type="Pfam" id="PF20151">
    <property type="entry name" value="DUF6533"/>
    <property type="match status" value="1"/>
</dbReference>
<evidence type="ECO:0000313" key="4">
    <source>
        <dbReference type="EMBL" id="PIL23157.1"/>
    </source>
</evidence>
<dbReference type="EMBL" id="AYKW01000068">
    <property type="protein sequence ID" value="PIL23157.1"/>
    <property type="molecule type" value="Genomic_DNA"/>
</dbReference>
<feature type="domain" description="DUF6533" evidence="3">
    <location>
        <begin position="22"/>
        <end position="66"/>
    </location>
</feature>
<feature type="transmembrane region" description="Helical" evidence="2">
    <location>
        <begin position="18"/>
        <end position="38"/>
    </location>
</feature>
<reference evidence="4 5" key="1">
    <citation type="journal article" date="2015" name="Sci. Rep.">
        <title>Chromosome-level genome map provides insights into diverse defense mechanisms in the medicinal fungus Ganoderma sinense.</title>
        <authorList>
            <person name="Zhu Y."/>
            <person name="Xu J."/>
            <person name="Sun C."/>
            <person name="Zhou S."/>
            <person name="Xu H."/>
            <person name="Nelson D.R."/>
            <person name="Qian J."/>
            <person name="Song J."/>
            <person name="Luo H."/>
            <person name="Xiang L."/>
            <person name="Li Y."/>
            <person name="Xu Z."/>
            <person name="Ji A."/>
            <person name="Wang L."/>
            <person name="Lu S."/>
            <person name="Hayward A."/>
            <person name="Sun W."/>
            <person name="Li X."/>
            <person name="Schwartz D.C."/>
            <person name="Wang Y."/>
            <person name="Chen S."/>
        </authorList>
    </citation>
    <scope>NUCLEOTIDE SEQUENCE [LARGE SCALE GENOMIC DNA]</scope>
    <source>
        <strain evidence="4 5">ZZ0214-1</strain>
    </source>
</reference>
<comment type="caution">
    <text evidence="4">The sequence shown here is derived from an EMBL/GenBank/DDBJ whole genome shotgun (WGS) entry which is preliminary data.</text>
</comment>
<feature type="transmembrane region" description="Helical" evidence="2">
    <location>
        <begin position="211"/>
        <end position="235"/>
    </location>
</feature>
<evidence type="ECO:0000256" key="2">
    <source>
        <dbReference type="SAM" id="Phobius"/>
    </source>
</evidence>
<organism evidence="4 5">
    <name type="scientific">Ganoderma sinense ZZ0214-1</name>
    <dbReference type="NCBI Taxonomy" id="1077348"/>
    <lineage>
        <taxon>Eukaryota</taxon>
        <taxon>Fungi</taxon>
        <taxon>Dikarya</taxon>
        <taxon>Basidiomycota</taxon>
        <taxon>Agaricomycotina</taxon>
        <taxon>Agaricomycetes</taxon>
        <taxon>Polyporales</taxon>
        <taxon>Polyporaceae</taxon>
        <taxon>Ganoderma</taxon>
    </lineage>
</organism>
<gene>
    <name evidence="4" type="ORF">GSI_14466</name>
</gene>
<sequence length="366" mass="40754">MPTVALEQLRPVLESADVAFFISVASTALVFYEYAITFDLELQQIWGRNISGVVVLFALTRYITLLHRILVILSLSSLHSLDTCWVITWLQVFISTIVIIVLSAIAAIRVYALWNRDWRLLVVLLLAGLFPAATNLYFRSATAVFIAPSKFFTCQSVPTATAAATYKNLSIATRVVSIFVDGLVVVFTWIKTHRVYVLTRKLAFRTNYSALLLRDGTLYFLAVVILNVTAIVYVTNIGSNLLNDIIVTLTSILMSRFLLNLRDQRAQNERESAIRTSSVEASSFALSTVRFQSNVSHSMAGSMIDDDDDEDGDDGNDIDNDANPKWGLEAHVVEEHGQFRRCDTPASTWSSDSSEELLVSRVHGTV</sequence>
<protein>
    <recommendedName>
        <fullName evidence="3">DUF6533 domain-containing protein</fullName>
    </recommendedName>
</protein>
<dbReference type="OrthoDB" id="2638860at2759"/>
<name>A0A2G8RNS2_9APHY</name>
<keyword evidence="2" id="KW-0812">Transmembrane</keyword>
<keyword evidence="2" id="KW-0472">Membrane</keyword>
<feature type="transmembrane region" description="Helical" evidence="2">
    <location>
        <begin position="50"/>
        <end position="73"/>
    </location>
</feature>